<protein>
    <submittedName>
        <fullName evidence="2">Endonuclease</fullName>
    </submittedName>
</protein>
<dbReference type="InterPro" id="IPR006142">
    <property type="entry name" value="INTEIN"/>
</dbReference>
<evidence type="ECO:0000313" key="3">
    <source>
        <dbReference type="Proteomes" id="UP000682403"/>
    </source>
</evidence>
<evidence type="ECO:0000259" key="1">
    <source>
        <dbReference type="PROSITE" id="PS50819"/>
    </source>
</evidence>
<organism evidence="2 3">
    <name type="scientific">Metabacillus flavus</name>
    <dbReference type="NCBI Taxonomy" id="2823519"/>
    <lineage>
        <taxon>Bacteria</taxon>
        <taxon>Bacillati</taxon>
        <taxon>Bacillota</taxon>
        <taxon>Bacilli</taxon>
        <taxon>Bacillales</taxon>
        <taxon>Bacillaceae</taxon>
        <taxon>Metabacillus</taxon>
    </lineage>
</organism>
<dbReference type="Pfam" id="PF19575">
    <property type="entry name" value="HTH_58"/>
    <property type="match status" value="1"/>
</dbReference>
<evidence type="ECO:0000313" key="2">
    <source>
        <dbReference type="EMBL" id="MBS2969138.1"/>
    </source>
</evidence>
<dbReference type="RefSeq" id="WP_211558322.1">
    <property type="nucleotide sequence ID" value="NZ_JAGVRK010000001.1"/>
</dbReference>
<dbReference type="SUPFAM" id="SSF55608">
    <property type="entry name" value="Homing endonucleases"/>
    <property type="match status" value="2"/>
</dbReference>
<dbReference type="InterPro" id="IPR004042">
    <property type="entry name" value="Intein_endonuc_central"/>
</dbReference>
<accession>A0ABS5LF52</accession>
<reference evidence="2 3" key="1">
    <citation type="submission" date="2021-04" db="EMBL/GenBank/DDBJ databases">
        <title>Metabacillus sp. strain KIGAM252 whole genome sequence.</title>
        <authorList>
            <person name="Seo M.-J."/>
            <person name="Cho E.-S."/>
            <person name="Hwang C.Y."/>
            <person name="Yoon D.J."/>
        </authorList>
    </citation>
    <scope>NUCLEOTIDE SEQUENCE [LARGE SCALE GENOMIC DNA]</scope>
    <source>
        <strain evidence="2 3">KIGAM252</strain>
    </source>
</reference>
<keyword evidence="3" id="KW-1185">Reference proteome</keyword>
<dbReference type="InterPro" id="IPR045745">
    <property type="entry name" value="HTH_58_Actinobacteria-type"/>
</dbReference>
<proteinExistence type="predicted"/>
<comment type="caution">
    <text evidence="2">The sequence shown here is derived from an EMBL/GenBank/DDBJ whole genome shotgun (WGS) entry which is preliminary data.</text>
</comment>
<dbReference type="Gene3D" id="1.10.10.60">
    <property type="entry name" value="Homeodomain-like"/>
    <property type="match status" value="1"/>
</dbReference>
<dbReference type="InterPro" id="IPR004860">
    <property type="entry name" value="LAGLIDADG_dom"/>
</dbReference>
<gene>
    <name evidence="2" type="ORF">J9317_10225</name>
</gene>
<sequence length="327" mass="38685">MGNEKKRRNGRKRTMEIEDMIKQYQEGKGTKEIAEAANVSQGYVRLIFREHNVTLRPFGHWHRKYQLNEHYFKTWSNNMAYILGFFYADGFIASAQQTVSFAQKDKTILEQIKKEMQSDQVLYQNKQTGVFMLNLNSKIMKDDLIQLFGISSNKSSEAVFPEIPDEYLNHFIRGYFDGDGYVNPEKNVVSFVGGSQQYLQALLKILQNKGFNVYLKEIEKSYSRVIISGKRSIYMFGQWIYSNRNLYLKRKYELFQQQSLNQEQLEDRKLSRTKKAVLERKKQFAEIYKINQSIEDTCAEIGIQLNTYQKWLRTDATFQNRIKNDFK</sequence>
<dbReference type="GO" id="GO:0004519">
    <property type="term" value="F:endonuclease activity"/>
    <property type="evidence" value="ECO:0007669"/>
    <property type="project" value="UniProtKB-KW"/>
</dbReference>
<keyword evidence="2" id="KW-0378">Hydrolase</keyword>
<dbReference type="Gene3D" id="3.10.28.10">
    <property type="entry name" value="Homing endonucleases"/>
    <property type="match status" value="1"/>
</dbReference>
<dbReference type="EMBL" id="JAGVRK010000001">
    <property type="protein sequence ID" value="MBS2969138.1"/>
    <property type="molecule type" value="Genomic_DNA"/>
</dbReference>
<keyword evidence="2" id="KW-0540">Nuclease</keyword>
<dbReference type="PROSITE" id="PS50819">
    <property type="entry name" value="INTEIN_ENDONUCLEASE"/>
    <property type="match status" value="1"/>
</dbReference>
<keyword evidence="2" id="KW-0255">Endonuclease</keyword>
<dbReference type="PRINTS" id="PR00379">
    <property type="entry name" value="INTEIN"/>
</dbReference>
<name>A0ABS5LF52_9BACI</name>
<feature type="domain" description="DOD-type homing endonuclease" evidence="1">
    <location>
        <begin position="82"/>
        <end position="211"/>
    </location>
</feature>
<dbReference type="InterPro" id="IPR027434">
    <property type="entry name" value="Homing_endonucl"/>
</dbReference>
<dbReference type="Proteomes" id="UP000682403">
    <property type="component" value="Unassembled WGS sequence"/>
</dbReference>
<dbReference type="Pfam" id="PF14528">
    <property type="entry name" value="LAGLIDADG_3"/>
    <property type="match status" value="2"/>
</dbReference>